<dbReference type="AlphaFoldDB" id="F0WKC3"/>
<name>F0WKC3_9STRA</name>
<dbReference type="EMBL" id="FR824181">
    <property type="protein sequence ID" value="CCA21848.1"/>
    <property type="molecule type" value="Genomic_DNA"/>
</dbReference>
<reference evidence="1" key="2">
    <citation type="submission" date="2011-02" db="EMBL/GenBank/DDBJ databases">
        <authorList>
            <person name="MacLean D."/>
        </authorList>
    </citation>
    <scope>NUCLEOTIDE SEQUENCE</scope>
</reference>
<accession>F0WKC3</accession>
<evidence type="ECO:0000313" key="2">
    <source>
        <dbReference type="EMBL" id="CCA21848.1"/>
    </source>
</evidence>
<proteinExistence type="predicted"/>
<evidence type="ECO:0000313" key="1">
    <source>
        <dbReference type="EMBL" id="CCA21727.1"/>
    </source>
</evidence>
<organism evidence="1">
    <name type="scientific">Albugo laibachii Nc14</name>
    <dbReference type="NCBI Taxonomy" id="890382"/>
    <lineage>
        <taxon>Eukaryota</taxon>
        <taxon>Sar</taxon>
        <taxon>Stramenopiles</taxon>
        <taxon>Oomycota</taxon>
        <taxon>Peronosporomycetes</taxon>
        <taxon>Albuginales</taxon>
        <taxon>Albuginaceae</taxon>
        <taxon>Albugo</taxon>
    </lineage>
</organism>
<gene>
    <name evidence="1" type="primary">AlNc14C131G6975</name>
    <name evidence="2" type="synonym">AlNc14C136G7082</name>
    <name evidence="1" type="ORF">ALNC14_078700</name>
    <name evidence="2" type="ORF">ALNC14_079910</name>
</gene>
<protein>
    <submittedName>
        <fullName evidence="1">AlNc14C131G6975 protein</fullName>
    </submittedName>
    <submittedName>
        <fullName evidence="2">AlNc14C136G7082 protein</fullName>
    </submittedName>
</protein>
<dbReference type="EMBL" id="FR824176">
    <property type="protein sequence ID" value="CCA21727.1"/>
    <property type="molecule type" value="Genomic_DNA"/>
</dbReference>
<dbReference type="HOGENOM" id="CLU_2201943_0_0_1"/>
<reference evidence="1" key="1">
    <citation type="journal article" date="2011" name="PLoS Biol.">
        <title>Gene gain and loss during evolution of obligate parasitism in the white rust pathogen of Arabidopsis thaliana.</title>
        <authorList>
            <person name="Kemen E."/>
            <person name="Gardiner A."/>
            <person name="Schultz-Larsen T."/>
            <person name="Kemen A.C."/>
            <person name="Balmuth A.L."/>
            <person name="Robert-Seilaniantz A."/>
            <person name="Bailey K."/>
            <person name="Holub E."/>
            <person name="Studholme D.J."/>
            <person name="Maclean D."/>
            <person name="Jones J.D."/>
        </authorList>
    </citation>
    <scope>NUCLEOTIDE SEQUENCE</scope>
</reference>
<sequence length="108" mass="12306">MKKSTSCEEFEYGFEPSIVMIIDKVLVYKLHQNLSIFGLVEGRRIIREGLEAVHPGPSTATYTSALQKNYRDYHCDAEFLAKLPDWSVNDGFAFDRVGLAITVYNQQI</sequence>